<name>A0A091BKL4_9GAMM</name>
<dbReference type="GO" id="GO:0051301">
    <property type="term" value="P:cell division"/>
    <property type="evidence" value="ECO:0007669"/>
    <property type="project" value="UniProtKB-KW"/>
</dbReference>
<dbReference type="Proteomes" id="UP000029391">
    <property type="component" value="Unassembled WGS sequence"/>
</dbReference>
<evidence type="ECO:0000256" key="2">
    <source>
        <dbReference type="ARBA" id="ARBA00010450"/>
    </source>
</evidence>
<dbReference type="GO" id="GO:0009037">
    <property type="term" value="F:tyrosine-based site-specific recombinase activity"/>
    <property type="evidence" value="ECO:0007669"/>
    <property type="project" value="UniProtKB-UniRule"/>
</dbReference>
<dbReference type="PROSITE" id="PS51898">
    <property type="entry name" value="TYR_RECOMBINASE"/>
    <property type="match status" value="1"/>
</dbReference>
<proteinExistence type="inferred from homology"/>
<keyword evidence="6 11" id="KW-0159">Chromosome partition</keyword>
<dbReference type="InterPro" id="IPR010998">
    <property type="entry name" value="Integrase_recombinase_N"/>
</dbReference>
<evidence type="ECO:0000259" key="13">
    <source>
        <dbReference type="PROSITE" id="PS51898"/>
    </source>
</evidence>
<keyword evidence="16" id="KW-1185">Reference proteome</keyword>
<evidence type="ECO:0000256" key="5">
    <source>
        <dbReference type="ARBA" id="ARBA00022618"/>
    </source>
</evidence>
<dbReference type="GO" id="GO:0006313">
    <property type="term" value="P:DNA transposition"/>
    <property type="evidence" value="ECO:0007669"/>
    <property type="project" value="UniProtKB-UniRule"/>
</dbReference>
<dbReference type="InterPro" id="IPR023009">
    <property type="entry name" value="Tyrosine_recombinase_XerC/XerD"/>
</dbReference>
<dbReference type="EMBL" id="AWXU01000007">
    <property type="protein sequence ID" value="KFN51339.1"/>
    <property type="molecule type" value="Genomic_DNA"/>
</dbReference>
<dbReference type="STRING" id="1121013.GCA_000426365_01079"/>
<gene>
    <name evidence="11" type="primary">xerD</name>
    <name evidence="15" type="ORF">P873_03465</name>
</gene>
<dbReference type="SUPFAM" id="SSF47823">
    <property type="entry name" value="lambda integrase-like, N-terminal domain"/>
    <property type="match status" value="1"/>
</dbReference>
<dbReference type="GO" id="GO:0003677">
    <property type="term" value="F:DNA binding"/>
    <property type="evidence" value="ECO:0007669"/>
    <property type="project" value="UniProtKB-UniRule"/>
</dbReference>
<dbReference type="InterPro" id="IPR011932">
    <property type="entry name" value="Recomb_XerD"/>
</dbReference>
<comment type="similarity">
    <text evidence="2 11">Belongs to the 'phage' integrase family. XerD subfamily.</text>
</comment>
<dbReference type="OrthoDB" id="9801717at2"/>
<evidence type="ECO:0000256" key="10">
    <source>
        <dbReference type="ARBA" id="ARBA00023306"/>
    </source>
</evidence>
<feature type="active site" evidence="11">
    <location>
        <position position="182"/>
    </location>
</feature>
<keyword evidence="4 11" id="KW-0963">Cytoplasm</keyword>
<reference evidence="15 16" key="1">
    <citation type="submission" date="2013-09" db="EMBL/GenBank/DDBJ databases">
        <title>Genome sequencing of Arenimonas composti.</title>
        <authorList>
            <person name="Chen F."/>
            <person name="Wang G."/>
        </authorList>
    </citation>
    <scope>NUCLEOTIDE SEQUENCE [LARGE SCALE GENOMIC DNA]</scope>
    <source>
        <strain evidence="15 16">TR7-09</strain>
    </source>
</reference>
<dbReference type="SUPFAM" id="SSF56349">
    <property type="entry name" value="DNA breaking-rejoining enzymes"/>
    <property type="match status" value="1"/>
</dbReference>
<evidence type="ECO:0000256" key="9">
    <source>
        <dbReference type="ARBA" id="ARBA00023172"/>
    </source>
</evidence>
<dbReference type="InterPro" id="IPR004107">
    <property type="entry name" value="Integrase_SAM-like_N"/>
</dbReference>
<dbReference type="Gene3D" id="1.10.443.10">
    <property type="entry name" value="Intergrase catalytic core"/>
    <property type="match status" value="1"/>
</dbReference>
<dbReference type="GO" id="GO:0007059">
    <property type="term" value="P:chromosome segregation"/>
    <property type="evidence" value="ECO:0007669"/>
    <property type="project" value="UniProtKB-UniRule"/>
</dbReference>
<evidence type="ECO:0000256" key="11">
    <source>
        <dbReference type="HAMAP-Rule" id="MF_01807"/>
    </source>
</evidence>
<dbReference type="RefSeq" id="WP_051239539.1">
    <property type="nucleotide sequence ID" value="NZ_AUFF01000002.1"/>
</dbReference>
<feature type="active site" evidence="11">
    <location>
        <position position="206"/>
    </location>
</feature>
<dbReference type="PROSITE" id="PS51900">
    <property type="entry name" value="CB"/>
    <property type="match status" value="1"/>
</dbReference>
<keyword evidence="9 11" id="KW-0233">DNA recombination</keyword>
<evidence type="ECO:0000256" key="12">
    <source>
        <dbReference type="SAM" id="MobiDB-lite"/>
    </source>
</evidence>
<dbReference type="InterPro" id="IPR002104">
    <property type="entry name" value="Integrase_catalytic"/>
</dbReference>
<feature type="active site" description="O-(3'-phospho-DNA)-tyrosine intermediate" evidence="11">
    <location>
        <position position="313"/>
    </location>
</feature>
<accession>A0A091BKL4</accession>
<dbReference type="GO" id="GO:0005737">
    <property type="term" value="C:cytoplasm"/>
    <property type="evidence" value="ECO:0007669"/>
    <property type="project" value="UniProtKB-SubCell"/>
</dbReference>
<feature type="active site" evidence="11">
    <location>
        <position position="281"/>
    </location>
</feature>
<dbReference type="Pfam" id="PF00589">
    <property type="entry name" value="Phage_integrase"/>
    <property type="match status" value="1"/>
</dbReference>
<dbReference type="Gene3D" id="1.10.150.130">
    <property type="match status" value="1"/>
</dbReference>
<evidence type="ECO:0000256" key="6">
    <source>
        <dbReference type="ARBA" id="ARBA00022829"/>
    </source>
</evidence>
<keyword evidence="7 11" id="KW-0229">DNA integration</keyword>
<evidence type="ECO:0000256" key="7">
    <source>
        <dbReference type="ARBA" id="ARBA00022908"/>
    </source>
</evidence>
<dbReference type="PANTHER" id="PTHR30349:SF90">
    <property type="entry name" value="TYROSINE RECOMBINASE XERD"/>
    <property type="match status" value="1"/>
</dbReference>
<feature type="active site" evidence="11">
    <location>
        <position position="278"/>
    </location>
</feature>
<dbReference type="PANTHER" id="PTHR30349">
    <property type="entry name" value="PHAGE INTEGRASE-RELATED"/>
    <property type="match status" value="1"/>
</dbReference>
<evidence type="ECO:0000259" key="14">
    <source>
        <dbReference type="PROSITE" id="PS51900"/>
    </source>
</evidence>
<feature type="active site" evidence="11">
    <location>
        <position position="304"/>
    </location>
</feature>
<keyword evidence="5 11" id="KW-0132">Cell division</keyword>
<dbReference type="HAMAP" id="MF_01807">
    <property type="entry name" value="Recomb_XerD"/>
    <property type="match status" value="1"/>
</dbReference>
<comment type="subunit">
    <text evidence="11">Forms a cyclic heterotetrameric complex composed of two molecules of XerC and two molecules of XerD.</text>
</comment>
<sequence>MSGETPSSKKAAPPRRRGEAAAERRSRVLALPPASAGDAAAIAGFLDRLWAESGLSRASLDSYRRDLDGLARWLATRGGELATLQRGDLFDYLEWRGRHGYAARSNARLLSALRAFYGQRVRLGLRPDDPTALLAPPKLGRSLPKALSESEVEALLQAPAIDTPTGLRDRAMLELMYATGLRVSELVNLDAAAVNLRQGVLRVRGKGSRERLVPMGEEAQHWLETYLRDARPALAGGRPLPALFLTSGGEPPSRQQFWTVVKKLAAVAGIDPDRVSPHGLRHSFATHLLNHGADLRALQMLLGHSSLSTTQIYTYVAREGLKRLHAAHHPRA</sequence>
<dbReference type="Pfam" id="PF02899">
    <property type="entry name" value="Phage_int_SAM_1"/>
    <property type="match status" value="1"/>
</dbReference>
<keyword evidence="8 11" id="KW-0238">DNA-binding</keyword>
<protein>
    <recommendedName>
        <fullName evidence="3 11">Tyrosine recombinase XerD</fullName>
    </recommendedName>
</protein>
<dbReference type="NCBIfam" id="TIGR02225">
    <property type="entry name" value="recomb_XerD"/>
    <property type="match status" value="1"/>
</dbReference>
<dbReference type="NCBIfam" id="NF001399">
    <property type="entry name" value="PRK00283.1"/>
    <property type="match status" value="1"/>
</dbReference>
<dbReference type="InterPro" id="IPR050090">
    <property type="entry name" value="Tyrosine_recombinase_XerCD"/>
</dbReference>
<comment type="function">
    <text evidence="11">Site-specific tyrosine recombinase, which acts by catalyzing the cutting and rejoining of the recombining DNA molecules. The XerC-XerD complex is essential to convert dimers of the bacterial chromosome into monomers to permit their segregation at cell division. It also contributes to the segregational stability of plasmids.</text>
</comment>
<evidence type="ECO:0000313" key="16">
    <source>
        <dbReference type="Proteomes" id="UP000029391"/>
    </source>
</evidence>
<dbReference type="InterPro" id="IPR013762">
    <property type="entry name" value="Integrase-like_cat_sf"/>
</dbReference>
<keyword evidence="10 11" id="KW-0131">Cell cycle</keyword>
<dbReference type="CDD" id="cd00798">
    <property type="entry name" value="INT_XerDC_C"/>
    <property type="match status" value="1"/>
</dbReference>
<comment type="subcellular location">
    <subcellularLocation>
        <location evidence="1 11">Cytoplasm</location>
    </subcellularLocation>
</comment>
<evidence type="ECO:0000313" key="15">
    <source>
        <dbReference type="EMBL" id="KFN51339.1"/>
    </source>
</evidence>
<feature type="domain" description="Tyr recombinase" evidence="13">
    <location>
        <begin position="142"/>
        <end position="326"/>
    </location>
</feature>
<dbReference type="HAMAP" id="MF_01808">
    <property type="entry name" value="Recomb_XerC_XerD"/>
    <property type="match status" value="1"/>
</dbReference>
<dbReference type="InterPro" id="IPR044068">
    <property type="entry name" value="CB"/>
</dbReference>
<evidence type="ECO:0000256" key="8">
    <source>
        <dbReference type="ARBA" id="ARBA00023125"/>
    </source>
</evidence>
<feature type="region of interest" description="Disordered" evidence="12">
    <location>
        <begin position="1"/>
        <end position="24"/>
    </location>
</feature>
<dbReference type="AlphaFoldDB" id="A0A091BKL4"/>
<organism evidence="15 16">
    <name type="scientific">Arenimonas composti TR7-09 = DSM 18010</name>
    <dbReference type="NCBI Taxonomy" id="1121013"/>
    <lineage>
        <taxon>Bacteria</taxon>
        <taxon>Pseudomonadati</taxon>
        <taxon>Pseudomonadota</taxon>
        <taxon>Gammaproteobacteria</taxon>
        <taxon>Lysobacterales</taxon>
        <taxon>Lysobacteraceae</taxon>
        <taxon>Arenimonas</taxon>
    </lineage>
</organism>
<evidence type="ECO:0000256" key="4">
    <source>
        <dbReference type="ARBA" id="ARBA00022490"/>
    </source>
</evidence>
<dbReference type="eggNOG" id="COG4974">
    <property type="taxonomic scope" value="Bacteria"/>
</dbReference>
<dbReference type="InterPro" id="IPR011010">
    <property type="entry name" value="DNA_brk_join_enz"/>
</dbReference>
<comment type="caution">
    <text evidence="15">The sequence shown here is derived from an EMBL/GenBank/DDBJ whole genome shotgun (WGS) entry which is preliminary data.</text>
</comment>
<evidence type="ECO:0000256" key="1">
    <source>
        <dbReference type="ARBA" id="ARBA00004496"/>
    </source>
</evidence>
<feature type="domain" description="Core-binding (CB)" evidence="14">
    <location>
        <begin position="36"/>
        <end position="121"/>
    </location>
</feature>
<evidence type="ECO:0000256" key="3">
    <source>
        <dbReference type="ARBA" id="ARBA00015810"/>
    </source>
</evidence>